<organism evidence="3 4">
    <name type="scientific">Gigaspora margarita</name>
    <dbReference type="NCBI Taxonomy" id="4874"/>
    <lineage>
        <taxon>Eukaryota</taxon>
        <taxon>Fungi</taxon>
        <taxon>Fungi incertae sedis</taxon>
        <taxon>Mucoromycota</taxon>
        <taxon>Glomeromycotina</taxon>
        <taxon>Glomeromycetes</taxon>
        <taxon>Diversisporales</taxon>
        <taxon>Gigasporaceae</taxon>
        <taxon>Gigaspora</taxon>
    </lineage>
</organism>
<dbReference type="InterPro" id="IPR013087">
    <property type="entry name" value="Znf_C2H2_type"/>
</dbReference>
<feature type="domain" description="C2H2-type" evidence="2">
    <location>
        <begin position="176"/>
        <end position="202"/>
    </location>
</feature>
<dbReference type="EMBL" id="CAJVQB010009006">
    <property type="protein sequence ID" value="CAG8725606.1"/>
    <property type="molecule type" value="Genomic_DNA"/>
</dbReference>
<sequence length="202" mass="24194">MIDEIAHDVQENVELEREVEQPSVELEQLVEPLNVELYDFSQPVDPLFDIEEPNFTGDINYFDERSHYFNAGIHYFNEGNHHFDKEITYSNHNIDHPDTGEPTIPSTSNNPLTNLNNENGHNSNAERQRHRCHHQCTYQSKQFYEMKRHWKRRHKDIGEIPTSDKILTNLANRKRYQCPFQCPHTYKHLRHLRKHKDDKHKN</sequence>
<evidence type="ECO:0000313" key="3">
    <source>
        <dbReference type="EMBL" id="CAG8725606.1"/>
    </source>
</evidence>
<protein>
    <submittedName>
        <fullName evidence="3">12815_t:CDS:1</fullName>
    </submittedName>
</protein>
<keyword evidence="1" id="KW-0479">Metal-binding</keyword>
<name>A0ABN7V4F9_GIGMA</name>
<evidence type="ECO:0000313" key="4">
    <source>
        <dbReference type="Proteomes" id="UP000789901"/>
    </source>
</evidence>
<dbReference type="PROSITE" id="PS00028">
    <property type="entry name" value="ZINC_FINGER_C2H2_1"/>
    <property type="match status" value="1"/>
</dbReference>
<dbReference type="PROSITE" id="PS50157">
    <property type="entry name" value="ZINC_FINGER_C2H2_2"/>
    <property type="match status" value="1"/>
</dbReference>
<keyword evidence="1" id="KW-0862">Zinc</keyword>
<reference evidence="3 4" key="1">
    <citation type="submission" date="2021-06" db="EMBL/GenBank/DDBJ databases">
        <authorList>
            <person name="Kallberg Y."/>
            <person name="Tangrot J."/>
            <person name="Rosling A."/>
        </authorList>
    </citation>
    <scope>NUCLEOTIDE SEQUENCE [LARGE SCALE GENOMIC DNA]</scope>
    <source>
        <strain evidence="3 4">120-4 pot B 10/14</strain>
    </source>
</reference>
<evidence type="ECO:0000256" key="1">
    <source>
        <dbReference type="PROSITE-ProRule" id="PRU00042"/>
    </source>
</evidence>
<gene>
    <name evidence="3" type="ORF">GMARGA_LOCUS13902</name>
</gene>
<dbReference type="Proteomes" id="UP000789901">
    <property type="component" value="Unassembled WGS sequence"/>
</dbReference>
<accession>A0ABN7V4F9</accession>
<evidence type="ECO:0000259" key="2">
    <source>
        <dbReference type="PROSITE" id="PS50157"/>
    </source>
</evidence>
<keyword evidence="4" id="KW-1185">Reference proteome</keyword>
<comment type="caution">
    <text evidence="3">The sequence shown here is derived from an EMBL/GenBank/DDBJ whole genome shotgun (WGS) entry which is preliminary data.</text>
</comment>
<proteinExistence type="predicted"/>
<keyword evidence="1" id="KW-0863">Zinc-finger</keyword>